<comment type="catalytic activity">
    <reaction evidence="5">
        <text>3',3'-cGAMP + H2O = G[3'-5']pAp[3'] + H(+)</text>
        <dbReference type="Rhea" id="RHEA:72831"/>
        <dbReference type="ChEBI" id="CHEBI:15377"/>
        <dbReference type="ChEBI" id="CHEBI:15378"/>
        <dbReference type="ChEBI" id="CHEBI:71501"/>
        <dbReference type="ChEBI" id="CHEBI:192497"/>
    </reaction>
    <physiologicalReaction direction="left-to-right" evidence="5">
        <dbReference type="Rhea" id="RHEA:72832"/>
    </physiologicalReaction>
</comment>
<evidence type="ECO:0000313" key="11">
    <source>
        <dbReference type="Proteomes" id="UP000638918"/>
    </source>
</evidence>
<dbReference type="Proteomes" id="UP000638918">
    <property type="component" value="Unassembled WGS sequence"/>
</dbReference>
<accession>A0ABR8R062</accession>
<evidence type="ECO:0000256" key="2">
    <source>
        <dbReference type="ARBA" id="ARBA00034233"/>
    </source>
</evidence>
<comment type="catalytic activity">
    <reaction evidence="3">
        <text>3',3',3'-c-tri-AMP + H2O = A[3'-5']pA[3'-5']pAp[3'] + H(+)</text>
        <dbReference type="Rhea" id="RHEA:72859"/>
        <dbReference type="ChEBI" id="CHEBI:15377"/>
        <dbReference type="ChEBI" id="CHEBI:15378"/>
        <dbReference type="ChEBI" id="CHEBI:192523"/>
        <dbReference type="ChEBI" id="CHEBI:192530"/>
    </reaction>
    <physiologicalReaction direction="left-to-right" evidence="3">
        <dbReference type="Rhea" id="RHEA:72860"/>
    </physiologicalReaction>
</comment>
<comment type="caution">
    <text evidence="10">The sequence shown here is derived from an EMBL/GenBank/DDBJ whole genome shotgun (WGS) entry which is preliminary data.</text>
</comment>
<name>A0ABR8R062_9CAUL</name>
<comment type="similarity">
    <text evidence="6">Belongs to the anti-CBASS protein Acb1 family.</text>
</comment>
<proteinExistence type="inferred from homology"/>
<evidence type="ECO:0000256" key="8">
    <source>
        <dbReference type="ARBA" id="ARBA00048123"/>
    </source>
</evidence>
<comment type="catalytic activity">
    <reaction evidence="8">
        <text>3',3'-cUAMP + H2O = U[3'-5']pAp[3'] + H(+)</text>
        <dbReference type="Rhea" id="RHEA:72835"/>
        <dbReference type="ChEBI" id="CHEBI:15377"/>
        <dbReference type="ChEBI" id="CHEBI:15378"/>
        <dbReference type="ChEBI" id="CHEBI:143809"/>
        <dbReference type="ChEBI" id="CHEBI:192498"/>
    </reaction>
    <physiologicalReaction direction="left-to-right" evidence="8">
        <dbReference type="Rhea" id="RHEA:72836"/>
    </physiologicalReaction>
</comment>
<keyword evidence="1" id="KW-0378">Hydrolase</keyword>
<protein>
    <recommendedName>
        <fullName evidence="7">Anti-CBASS protein Acb1</fullName>
    </recommendedName>
</protein>
<evidence type="ECO:0000256" key="3">
    <source>
        <dbReference type="ARBA" id="ARBA00034240"/>
    </source>
</evidence>
<evidence type="ECO:0000313" key="10">
    <source>
        <dbReference type="EMBL" id="MBD7940897.1"/>
    </source>
</evidence>
<evidence type="ECO:0000259" key="9">
    <source>
        <dbReference type="Pfam" id="PF23474"/>
    </source>
</evidence>
<evidence type="ECO:0000256" key="4">
    <source>
        <dbReference type="ARBA" id="ARBA00034244"/>
    </source>
</evidence>
<organism evidence="10 11">
    <name type="scientific">Brevundimonas guildfordensis</name>
    <dbReference type="NCBI Taxonomy" id="2762241"/>
    <lineage>
        <taxon>Bacteria</taxon>
        <taxon>Pseudomonadati</taxon>
        <taxon>Pseudomonadota</taxon>
        <taxon>Alphaproteobacteria</taxon>
        <taxon>Caulobacterales</taxon>
        <taxon>Caulobacteraceae</taxon>
        <taxon>Brevundimonas</taxon>
    </lineage>
</organism>
<evidence type="ECO:0000256" key="1">
    <source>
        <dbReference type="ARBA" id="ARBA00022801"/>
    </source>
</evidence>
<evidence type="ECO:0000256" key="5">
    <source>
        <dbReference type="ARBA" id="ARBA00034283"/>
    </source>
</evidence>
<sequence>MRPLLNSADVAAWARGEGFIDLRPSAWHVTVAGGLPEGVSLDPAGLTLPPSTARAVTRMGGLIVLAVVSLALARRHRLLFAAGAHWRFRRYLPHVSFTADDGRDLAAVRPYGGALDLGPELVDHGFSL</sequence>
<evidence type="ECO:0000256" key="7">
    <source>
        <dbReference type="ARBA" id="ARBA00034343"/>
    </source>
</evidence>
<gene>
    <name evidence="10" type="ORF">H9656_05835</name>
</gene>
<evidence type="ECO:0000256" key="6">
    <source>
        <dbReference type="ARBA" id="ARBA00034316"/>
    </source>
</evidence>
<feature type="domain" description="Anti-CBASS protein Acb1-like C-terminal" evidence="9">
    <location>
        <begin position="56"/>
        <end position="123"/>
    </location>
</feature>
<keyword evidence="11" id="KW-1185">Reference proteome</keyword>
<dbReference type="RefSeq" id="WP_191743247.1">
    <property type="nucleotide sequence ID" value="NZ_JACSQU010000001.1"/>
</dbReference>
<comment type="catalytic activity">
    <reaction evidence="2">
        <text>3',3',3'-cAAG + H2O = G[3'-5']pA[3'-5']pAp[3'] + H(+)</text>
        <dbReference type="Rhea" id="RHEA:72863"/>
        <dbReference type="ChEBI" id="CHEBI:15377"/>
        <dbReference type="ChEBI" id="CHEBI:15378"/>
        <dbReference type="ChEBI" id="CHEBI:143810"/>
        <dbReference type="ChEBI" id="CHEBI:192532"/>
    </reaction>
    <physiologicalReaction direction="left-to-right" evidence="2">
        <dbReference type="Rhea" id="RHEA:72864"/>
    </physiologicalReaction>
</comment>
<dbReference type="EMBL" id="JACSQU010000001">
    <property type="protein sequence ID" value="MBD7940897.1"/>
    <property type="molecule type" value="Genomic_DNA"/>
</dbReference>
<dbReference type="Pfam" id="PF23474">
    <property type="entry name" value="Acb1"/>
    <property type="match status" value="1"/>
</dbReference>
<reference evidence="10 11" key="1">
    <citation type="submission" date="2020-08" db="EMBL/GenBank/DDBJ databases">
        <title>A Genomic Blueprint of the Chicken Gut Microbiome.</title>
        <authorList>
            <person name="Gilroy R."/>
            <person name="Ravi A."/>
            <person name="Getino M."/>
            <person name="Pursley I."/>
            <person name="Horton D.L."/>
            <person name="Alikhan N.-F."/>
            <person name="Baker D."/>
            <person name="Gharbi K."/>
            <person name="Hall N."/>
            <person name="Watson M."/>
            <person name="Adriaenssens E.M."/>
            <person name="Foster-Nyarko E."/>
            <person name="Jarju S."/>
            <person name="Secka A."/>
            <person name="Antonio M."/>
            <person name="Oren A."/>
            <person name="Chaudhuri R."/>
            <person name="La Ragione R.M."/>
            <person name="Hildebrand F."/>
            <person name="Pallen M.J."/>
        </authorList>
    </citation>
    <scope>NUCLEOTIDE SEQUENCE [LARGE SCALE GENOMIC DNA]</scope>
    <source>
        <strain evidence="10 11">Sa3CVA3</strain>
    </source>
</reference>
<dbReference type="InterPro" id="IPR056175">
    <property type="entry name" value="Acb1-like_C"/>
</dbReference>
<comment type="catalytic activity">
    <reaction evidence="4">
        <text>3',3',3'-cAAG + H2O = A[3'-5']pG[3'-5']pAp[3'] + H(+)</text>
        <dbReference type="Rhea" id="RHEA:72867"/>
        <dbReference type="ChEBI" id="CHEBI:15377"/>
        <dbReference type="ChEBI" id="CHEBI:15378"/>
        <dbReference type="ChEBI" id="CHEBI:143810"/>
        <dbReference type="ChEBI" id="CHEBI:192533"/>
    </reaction>
    <physiologicalReaction direction="left-to-right" evidence="4">
        <dbReference type="Rhea" id="RHEA:72868"/>
    </physiologicalReaction>
</comment>